<dbReference type="Pfam" id="PF25539">
    <property type="entry name" value="Bestrophin_2"/>
    <property type="match status" value="1"/>
</dbReference>
<dbReference type="RefSeq" id="WP_130420072.1">
    <property type="nucleotide sequence ID" value="NZ_SHKW01000001.1"/>
</dbReference>
<evidence type="ECO:0000313" key="10">
    <source>
        <dbReference type="EMBL" id="RZU42297.1"/>
    </source>
</evidence>
<comment type="similarity">
    <text evidence="8">Belongs to the anion channel-forming bestrophin (TC 1.A.46) family.</text>
</comment>
<evidence type="ECO:0000256" key="1">
    <source>
        <dbReference type="ARBA" id="ARBA00004651"/>
    </source>
</evidence>
<evidence type="ECO:0000256" key="4">
    <source>
        <dbReference type="ARBA" id="ARBA00022692"/>
    </source>
</evidence>
<keyword evidence="5 9" id="KW-1133">Transmembrane helix</keyword>
<organism evidence="10 11">
    <name type="scientific">Edaphobacter modestus</name>
    <dbReference type="NCBI Taxonomy" id="388466"/>
    <lineage>
        <taxon>Bacteria</taxon>
        <taxon>Pseudomonadati</taxon>
        <taxon>Acidobacteriota</taxon>
        <taxon>Terriglobia</taxon>
        <taxon>Terriglobales</taxon>
        <taxon>Acidobacteriaceae</taxon>
        <taxon>Edaphobacter</taxon>
    </lineage>
</organism>
<evidence type="ECO:0000256" key="5">
    <source>
        <dbReference type="ARBA" id="ARBA00022989"/>
    </source>
</evidence>
<accession>A0A4Q7YWT8</accession>
<reference evidence="10 11" key="1">
    <citation type="submission" date="2019-02" db="EMBL/GenBank/DDBJ databases">
        <title>Genomic Encyclopedia of Archaeal and Bacterial Type Strains, Phase II (KMG-II): from individual species to whole genera.</title>
        <authorList>
            <person name="Goeker M."/>
        </authorList>
    </citation>
    <scope>NUCLEOTIDE SEQUENCE [LARGE SCALE GENOMIC DNA]</scope>
    <source>
        <strain evidence="10 11">DSM 18101</strain>
    </source>
</reference>
<evidence type="ECO:0000256" key="9">
    <source>
        <dbReference type="SAM" id="Phobius"/>
    </source>
</evidence>
<keyword evidence="2" id="KW-0813">Transport</keyword>
<dbReference type="Proteomes" id="UP000292958">
    <property type="component" value="Unassembled WGS sequence"/>
</dbReference>
<sequence length="317" mass="36075">MIVRDRLPLNRIWPQAWKRLLILLVFDCTVAVVYSVLHHKWISLNGLPVAPLASALTIFLAFRTNAAYGRWWEARQLWGQLVNSSRALAKQFLTMLDDETEDSGRTPLRNTLVLHQIMFAHALRCHLRKQTALPEVRTLLGDAAAEELSVYKNIPAALVLRMGSLLRQARNEGMLDSFRWTAIDENLTALTNIQGACERIKNTPLPRQFDYLPSVLLDAFCWLLPLAIVEDLGLMTPIASVLISFTFIAADLMSREISNPFDNTIHDTPMTSLSRTIELNLREQMKETDRQRGWKEGARHIRSRAVSDVMPVDGFVF</sequence>
<dbReference type="OrthoDB" id="445589at2"/>
<name>A0A4Q7YWT8_9BACT</name>
<comment type="subcellular location">
    <subcellularLocation>
        <location evidence="1">Cell membrane</location>
        <topology evidence="1">Multi-pass membrane protein</topology>
    </subcellularLocation>
</comment>
<dbReference type="AlphaFoldDB" id="A0A4Q7YWT8"/>
<evidence type="ECO:0000313" key="11">
    <source>
        <dbReference type="Proteomes" id="UP000292958"/>
    </source>
</evidence>
<keyword evidence="7 9" id="KW-0472">Membrane</keyword>
<evidence type="ECO:0000256" key="8">
    <source>
        <dbReference type="ARBA" id="ARBA00034708"/>
    </source>
</evidence>
<dbReference type="GO" id="GO:0005254">
    <property type="term" value="F:chloride channel activity"/>
    <property type="evidence" value="ECO:0007669"/>
    <property type="project" value="InterPro"/>
</dbReference>
<evidence type="ECO:0000256" key="3">
    <source>
        <dbReference type="ARBA" id="ARBA00022475"/>
    </source>
</evidence>
<evidence type="ECO:0000256" key="6">
    <source>
        <dbReference type="ARBA" id="ARBA00023065"/>
    </source>
</evidence>
<keyword evidence="4 9" id="KW-0812">Transmembrane</keyword>
<dbReference type="EMBL" id="SHKW01000001">
    <property type="protein sequence ID" value="RZU42297.1"/>
    <property type="molecule type" value="Genomic_DNA"/>
</dbReference>
<keyword evidence="6" id="KW-0406">Ion transport</keyword>
<comment type="caution">
    <text evidence="10">The sequence shown here is derived from an EMBL/GenBank/DDBJ whole genome shotgun (WGS) entry which is preliminary data.</text>
</comment>
<proteinExistence type="inferred from homology"/>
<gene>
    <name evidence="10" type="ORF">BDD14_3857</name>
</gene>
<dbReference type="GO" id="GO:0005886">
    <property type="term" value="C:plasma membrane"/>
    <property type="evidence" value="ECO:0007669"/>
    <property type="project" value="UniProtKB-SubCell"/>
</dbReference>
<keyword evidence="11" id="KW-1185">Reference proteome</keyword>
<dbReference type="PANTHER" id="PTHR33281:SF19">
    <property type="entry name" value="VOLTAGE-DEPENDENT ANION CHANNEL-FORMING PROTEIN YNEE"/>
    <property type="match status" value="1"/>
</dbReference>
<dbReference type="InterPro" id="IPR044669">
    <property type="entry name" value="YneE/VCCN1/2-like"/>
</dbReference>
<keyword evidence="3" id="KW-1003">Cell membrane</keyword>
<dbReference type="PANTHER" id="PTHR33281">
    <property type="entry name" value="UPF0187 PROTEIN YNEE"/>
    <property type="match status" value="1"/>
</dbReference>
<evidence type="ECO:0000256" key="2">
    <source>
        <dbReference type="ARBA" id="ARBA00022448"/>
    </source>
</evidence>
<feature type="transmembrane region" description="Helical" evidence="9">
    <location>
        <begin position="43"/>
        <end position="62"/>
    </location>
</feature>
<feature type="transmembrane region" description="Helical" evidence="9">
    <location>
        <begin position="20"/>
        <end position="37"/>
    </location>
</feature>
<protein>
    <submittedName>
        <fullName evidence="10">Putative membrane protein</fullName>
    </submittedName>
</protein>
<evidence type="ECO:0000256" key="7">
    <source>
        <dbReference type="ARBA" id="ARBA00023136"/>
    </source>
</evidence>